<protein>
    <recommendedName>
        <fullName evidence="6">Peptidase S54 rhomboid domain-containing protein</fullName>
    </recommendedName>
</protein>
<keyword evidence="3 5" id="KW-1133">Transmembrane helix</keyword>
<reference evidence="7 8" key="1">
    <citation type="submission" date="2024-09" db="EMBL/GenBank/DDBJ databases">
        <title>A chromosome-level genome assembly of Gray's grenadier anchovy, Coilia grayii.</title>
        <authorList>
            <person name="Fu Z."/>
        </authorList>
    </citation>
    <scope>NUCLEOTIDE SEQUENCE [LARGE SCALE GENOMIC DNA]</scope>
    <source>
        <strain evidence="7">G4</strain>
        <tissue evidence="7">Muscle</tissue>
    </source>
</reference>
<evidence type="ECO:0000256" key="3">
    <source>
        <dbReference type="ARBA" id="ARBA00022989"/>
    </source>
</evidence>
<keyword evidence="8" id="KW-1185">Reference proteome</keyword>
<comment type="caution">
    <text evidence="7">The sequence shown here is derived from an EMBL/GenBank/DDBJ whole genome shotgun (WGS) entry which is preliminary data.</text>
</comment>
<comment type="subcellular location">
    <subcellularLocation>
        <location evidence="1">Membrane</location>
        <topology evidence="1">Multi-pass membrane protein</topology>
    </subcellularLocation>
</comment>
<dbReference type="SUPFAM" id="SSF46934">
    <property type="entry name" value="UBA-like"/>
    <property type="match status" value="1"/>
</dbReference>
<feature type="transmembrane region" description="Helical" evidence="5">
    <location>
        <begin position="89"/>
        <end position="115"/>
    </location>
</feature>
<dbReference type="InterPro" id="IPR022764">
    <property type="entry name" value="Peptidase_S54_rhomboid_dom"/>
</dbReference>
<organism evidence="7 8">
    <name type="scientific">Coilia grayii</name>
    <name type="common">Gray's grenadier anchovy</name>
    <dbReference type="NCBI Taxonomy" id="363190"/>
    <lineage>
        <taxon>Eukaryota</taxon>
        <taxon>Metazoa</taxon>
        <taxon>Chordata</taxon>
        <taxon>Craniata</taxon>
        <taxon>Vertebrata</taxon>
        <taxon>Euteleostomi</taxon>
        <taxon>Actinopterygii</taxon>
        <taxon>Neopterygii</taxon>
        <taxon>Teleostei</taxon>
        <taxon>Clupei</taxon>
        <taxon>Clupeiformes</taxon>
        <taxon>Clupeoidei</taxon>
        <taxon>Engraulidae</taxon>
        <taxon>Coilinae</taxon>
        <taxon>Coilia</taxon>
    </lineage>
</organism>
<gene>
    <name evidence="7" type="ORF">ACEWY4_012616</name>
</gene>
<proteinExistence type="predicted"/>
<keyword evidence="2 5" id="KW-0812">Transmembrane</keyword>
<dbReference type="Gene3D" id="1.20.1540.10">
    <property type="entry name" value="Rhomboid-like"/>
    <property type="match status" value="1"/>
</dbReference>
<name>A0ABD1K131_9TELE</name>
<dbReference type="Pfam" id="PF01694">
    <property type="entry name" value="Rhomboid"/>
    <property type="match status" value="1"/>
</dbReference>
<feature type="transmembrane region" description="Helical" evidence="5">
    <location>
        <begin position="146"/>
        <end position="167"/>
    </location>
</feature>
<evidence type="ECO:0000313" key="8">
    <source>
        <dbReference type="Proteomes" id="UP001591681"/>
    </source>
</evidence>
<feature type="domain" description="Peptidase S54 rhomboid" evidence="6">
    <location>
        <begin position="57"/>
        <end position="186"/>
    </location>
</feature>
<dbReference type="InterPro" id="IPR009060">
    <property type="entry name" value="UBA-like_sf"/>
</dbReference>
<keyword evidence="4 5" id="KW-0472">Membrane</keyword>
<evidence type="ECO:0000256" key="4">
    <source>
        <dbReference type="ARBA" id="ARBA00023136"/>
    </source>
</evidence>
<evidence type="ECO:0000259" key="6">
    <source>
        <dbReference type="Pfam" id="PF01694"/>
    </source>
</evidence>
<dbReference type="SUPFAM" id="SSF144091">
    <property type="entry name" value="Rhomboid-like"/>
    <property type="match status" value="1"/>
</dbReference>
<evidence type="ECO:0000313" key="7">
    <source>
        <dbReference type="EMBL" id="KAL2092818.1"/>
    </source>
</evidence>
<dbReference type="PANTHER" id="PTHR43066:SF16">
    <property type="entry name" value="RHOMBOID DOMAIN-CONTAINING PROTEIN 3"/>
    <property type="match status" value="1"/>
</dbReference>
<evidence type="ECO:0000256" key="2">
    <source>
        <dbReference type="ARBA" id="ARBA00022692"/>
    </source>
</evidence>
<dbReference type="GO" id="GO:0016020">
    <property type="term" value="C:membrane"/>
    <property type="evidence" value="ECO:0007669"/>
    <property type="project" value="UniProtKB-SubCell"/>
</dbReference>
<dbReference type="AlphaFoldDB" id="A0ABD1K131"/>
<dbReference type="InterPro" id="IPR035952">
    <property type="entry name" value="Rhomboid-like_sf"/>
</dbReference>
<accession>A0ABD1K131</accession>
<dbReference type="PANTHER" id="PTHR43066">
    <property type="entry name" value="RHOMBOID-RELATED PROTEIN"/>
    <property type="match status" value="1"/>
</dbReference>
<evidence type="ECO:0000256" key="1">
    <source>
        <dbReference type="ARBA" id="ARBA00004141"/>
    </source>
</evidence>
<feature type="transmembrane region" description="Helical" evidence="5">
    <location>
        <begin position="21"/>
        <end position="39"/>
    </location>
</feature>
<evidence type="ECO:0000256" key="5">
    <source>
        <dbReference type="SAM" id="Phobius"/>
    </source>
</evidence>
<dbReference type="EMBL" id="JBHFQA010000010">
    <property type="protein sequence ID" value="KAL2092818.1"/>
    <property type="molecule type" value="Genomic_DNA"/>
</dbReference>
<sequence>MQNLRSLTSLWTVFEASRPGFCFGTALLTAWNVLVWLSGNQASLTLGPGGEFPTLRGLSFYTFSHEDITSLVWNTFLLVWLGLWQEQRWGTVTFLSLALLSAVLLPPLYTLALFITDDETSRISGSSAVQLALVTAQSQQVKKRRLLGCVPIWMLPWILLVVHFFLLPGAPGMLHFCAICLGYNYTPSLIGMIQRFEDKWLTSFLPAWAYISTRARFQLPTHSVHQGSEGRIQPLAEASDLLATSQCNSFTAIPSAPSGLHPTSASVLFTSDTQALEDQMLRAGIMASLQYTTEEEEKKIEVPKSSVSSLRLQQLEKMGFATEKAVVALAASAQLDGAISLLINGQVGEEAVVTSKSKKKSHP</sequence>
<dbReference type="Proteomes" id="UP001591681">
    <property type="component" value="Unassembled WGS sequence"/>
</dbReference>